<reference evidence="2 3" key="1">
    <citation type="submission" date="2016-09" db="EMBL/GenBank/DDBJ databases">
        <title>Draft genome sequence for the type strain of Desulfuribacillus alkaliarsenatis AHT28, an obligately anaerobic, sulfidogenic bacterium isolated from Russian soda lake sediments.</title>
        <authorList>
            <person name="Abin C.A."/>
            <person name="Hollibaugh J.T."/>
        </authorList>
    </citation>
    <scope>NUCLEOTIDE SEQUENCE [LARGE SCALE GENOMIC DNA]</scope>
    <source>
        <strain evidence="2 3">AHT28</strain>
    </source>
</reference>
<dbReference type="AlphaFoldDB" id="A0A1E5G308"/>
<dbReference type="OrthoDB" id="9798098at2"/>
<organism evidence="2 3">
    <name type="scientific">Desulfuribacillus alkaliarsenatis</name>
    <dbReference type="NCBI Taxonomy" id="766136"/>
    <lineage>
        <taxon>Bacteria</taxon>
        <taxon>Bacillati</taxon>
        <taxon>Bacillota</taxon>
        <taxon>Desulfuribacillia</taxon>
        <taxon>Desulfuribacillales</taxon>
        <taxon>Desulfuribacillaceae</taxon>
        <taxon>Desulfuribacillus</taxon>
    </lineage>
</organism>
<proteinExistence type="predicted"/>
<dbReference type="PANTHER" id="PTHR11615">
    <property type="entry name" value="NITRATE, FORMATE, IRON DEHYDROGENASE"/>
    <property type="match status" value="1"/>
</dbReference>
<evidence type="ECO:0000259" key="1">
    <source>
        <dbReference type="PROSITE" id="PS51379"/>
    </source>
</evidence>
<dbReference type="Pfam" id="PF02906">
    <property type="entry name" value="Fe_hyd_lg_C"/>
    <property type="match status" value="1"/>
</dbReference>
<gene>
    <name evidence="2" type="ORF">BHF68_04220</name>
</gene>
<dbReference type="SUPFAM" id="SSF54862">
    <property type="entry name" value="4Fe-4S ferredoxins"/>
    <property type="match status" value="1"/>
</dbReference>
<feature type="domain" description="4Fe-4S ferredoxin-type" evidence="1">
    <location>
        <begin position="62"/>
        <end position="91"/>
    </location>
</feature>
<dbReference type="RefSeq" id="WP_069642819.1">
    <property type="nucleotide sequence ID" value="NZ_MIJE01000011.1"/>
</dbReference>
<dbReference type="InterPro" id="IPR009016">
    <property type="entry name" value="Fe_hydrogenase"/>
</dbReference>
<dbReference type="InterPro" id="IPR017896">
    <property type="entry name" value="4Fe4S_Fe-S-bd"/>
</dbReference>
<comment type="caution">
    <text evidence="2">The sequence shown here is derived from an EMBL/GenBank/DDBJ whole genome shotgun (WGS) entry which is preliminary data.</text>
</comment>
<evidence type="ECO:0000313" key="2">
    <source>
        <dbReference type="EMBL" id="OEF97421.1"/>
    </source>
</evidence>
<dbReference type="PROSITE" id="PS51379">
    <property type="entry name" value="4FE4S_FER_2"/>
    <property type="match status" value="1"/>
</dbReference>
<dbReference type="InterPro" id="IPR050340">
    <property type="entry name" value="Cytosolic_Fe-S_CAF"/>
</dbReference>
<accession>A0A1E5G308</accession>
<dbReference type="InterPro" id="IPR004108">
    <property type="entry name" value="Fe_hydrogenase_lsu_C"/>
</dbReference>
<dbReference type="Proteomes" id="UP000094296">
    <property type="component" value="Unassembled WGS sequence"/>
</dbReference>
<dbReference type="Gene3D" id="3.40.950.10">
    <property type="entry name" value="Fe-only Hydrogenase (Larger Subunit), Chain L, domain 3"/>
    <property type="match status" value="1"/>
</dbReference>
<protein>
    <submittedName>
        <fullName evidence="2">Iron hydrogenase</fullName>
    </submittedName>
</protein>
<evidence type="ECO:0000313" key="3">
    <source>
        <dbReference type="Proteomes" id="UP000094296"/>
    </source>
</evidence>
<name>A0A1E5G308_9FIRM</name>
<dbReference type="EMBL" id="MIJE01000011">
    <property type="protein sequence ID" value="OEF97421.1"/>
    <property type="molecule type" value="Genomic_DNA"/>
</dbReference>
<dbReference type="SUPFAM" id="SSF53920">
    <property type="entry name" value="Fe-only hydrogenase"/>
    <property type="match status" value="1"/>
</dbReference>
<sequence>MSNEIRGNDRLSDLGRRHLDCLFDPDKNPPALRLAECLCPDEKRENCDKVCFFDSMSRDEKGNVVIHEECCTGCPDCIESCKSSKLKDKKEILPVFELVHNSDAPVYAMIAPAFISQFSEEMTPGKLRSAFKKLGFAGMIEVALFADILTLKEALEFDRYIKDDRDFMLTSCCCPMWIAMIRRIHGQLVPHMPPSVSPMVACGRSIKKLYPEAKTVFIGPCLAKKAEAKEPDVRDAVDYVLTFQEMQEIFDAVEVDPLKLEEDLKDHSSMAGRIYARTGGVSEAVQRTLDRLRPNRKIPLVAQQANGVKECKELLNDLINGNIKANFIEGMGCVGGCVGGPKSILDKEVSTKNVNNYGNDAQFLTPVDNPYVIELLQRLGFDTIDSLLEHETIFTRDFNPNNK</sequence>
<keyword evidence="3" id="KW-1185">Reference proteome</keyword>
<dbReference type="STRING" id="766136.BHF68_04220"/>